<sequence length="88" mass="10091">MANVNKKIMECPLIVWMHINRGELSTGRTLPRRPQNRLHHFLHHRCLSRGLHSVHLNSTKIIGCPLTTSLEVPEPEEKRPPPSLTFSP</sequence>
<evidence type="ECO:0000256" key="1">
    <source>
        <dbReference type="SAM" id="MobiDB-lite"/>
    </source>
</evidence>
<keyword evidence="3" id="KW-1185">Reference proteome</keyword>
<dbReference type="EMBL" id="BGPR01008124">
    <property type="protein sequence ID" value="GBN31717.1"/>
    <property type="molecule type" value="Genomic_DNA"/>
</dbReference>
<comment type="caution">
    <text evidence="2">The sequence shown here is derived from an EMBL/GenBank/DDBJ whole genome shotgun (WGS) entry which is preliminary data.</text>
</comment>
<name>A0A4Y2N0S0_ARAVE</name>
<dbReference type="Proteomes" id="UP000499080">
    <property type="component" value="Unassembled WGS sequence"/>
</dbReference>
<protein>
    <submittedName>
        <fullName evidence="2">Uncharacterized protein</fullName>
    </submittedName>
</protein>
<reference evidence="2 3" key="1">
    <citation type="journal article" date="2019" name="Sci. Rep.">
        <title>Orb-weaving spider Araneus ventricosus genome elucidates the spidroin gene catalogue.</title>
        <authorList>
            <person name="Kono N."/>
            <person name="Nakamura H."/>
            <person name="Ohtoshi R."/>
            <person name="Moran D.A.P."/>
            <person name="Shinohara A."/>
            <person name="Yoshida Y."/>
            <person name="Fujiwara M."/>
            <person name="Mori M."/>
            <person name="Tomita M."/>
            <person name="Arakawa K."/>
        </authorList>
    </citation>
    <scope>NUCLEOTIDE SEQUENCE [LARGE SCALE GENOMIC DNA]</scope>
</reference>
<evidence type="ECO:0000313" key="3">
    <source>
        <dbReference type="Proteomes" id="UP000499080"/>
    </source>
</evidence>
<gene>
    <name evidence="2" type="ORF">AVEN_194208_1</name>
</gene>
<proteinExistence type="predicted"/>
<organism evidence="2 3">
    <name type="scientific">Araneus ventricosus</name>
    <name type="common">Orbweaver spider</name>
    <name type="synonym">Epeira ventricosa</name>
    <dbReference type="NCBI Taxonomy" id="182803"/>
    <lineage>
        <taxon>Eukaryota</taxon>
        <taxon>Metazoa</taxon>
        <taxon>Ecdysozoa</taxon>
        <taxon>Arthropoda</taxon>
        <taxon>Chelicerata</taxon>
        <taxon>Arachnida</taxon>
        <taxon>Araneae</taxon>
        <taxon>Araneomorphae</taxon>
        <taxon>Entelegynae</taxon>
        <taxon>Araneoidea</taxon>
        <taxon>Araneidae</taxon>
        <taxon>Araneus</taxon>
    </lineage>
</organism>
<evidence type="ECO:0000313" key="2">
    <source>
        <dbReference type="EMBL" id="GBN31717.1"/>
    </source>
</evidence>
<feature type="region of interest" description="Disordered" evidence="1">
    <location>
        <begin position="68"/>
        <end position="88"/>
    </location>
</feature>
<dbReference type="AlphaFoldDB" id="A0A4Y2N0S0"/>
<accession>A0A4Y2N0S0</accession>